<reference evidence="13" key="2">
    <citation type="submission" date="2025-04" db="UniProtKB">
        <authorList>
            <consortium name="RefSeq"/>
        </authorList>
    </citation>
    <scope>IDENTIFICATION</scope>
</reference>
<dbReference type="STRING" id="6526.A0A2C9JL79"/>
<feature type="domain" description="Amine oxidase" evidence="9">
    <location>
        <begin position="19"/>
        <end position="480"/>
    </location>
</feature>
<dbReference type="GO" id="GO:0046592">
    <property type="term" value="F:polyamine oxidase activity"/>
    <property type="evidence" value="ECO:0007669"/>
    <property type="project" value="TreeGrafter"/>
</dbReference>
<evidence type="ECO:0000256" key="8">
    <source>
        <dbReference type="SAM" id="MobiDB-lite"/>
    </source>
</evidence>
<dbReference type="PANTHER" id="PTHR10742">
    <property type="entry name" value="FLAVIN MONOAMINE OXIDASE"/>
    <property type="match status" value="1"/>
</dbReference>
<dbReference type="Proteomes" id="UP000076420">
    <property type="component" value="Unassembled WGS sequence"/>
</dbReference>
<evidence type="ECO:0000256" key="3">
    <source>
        <dbReference type="ARBA" id="ARBA00005995"/>
    </source>
</evidence>
<evidence type="ECO:0000256" key="1">
    <source>
        <dbReference type="ARBA" id="ARBA00001974"/>
    </source>
</evidence>
<keyword evidence="6" id="KW-0274">FAD</keyword>
<dbReference type="InterPro" id="IPR036188">
    <property type="entry name" value="FAD/NAD-bd_sf"/>
</dbReference>
<evidence type="ECO:0000256" key="5">
    <source>
        <dbReference type="ARBA" id="ARBA00022630"/>
    </source>
</evidence>
<dbReference type="OrthoDB" id="2019015at2759"/>
<comment type="subcellular location">
    <subcellularLocation>
        <location evidence="2">Cytoplasm</location>
    </subcellularLocation>
</comment>
<reference evidence="10" key="1">
    <citation type="submission" date="2020-05" db="UniProtKB">
        <authorList>
            <consortium name="EnsemblMetazoa"/>
        </authorList>
    </citation>
    <scope>IDENTIFICATION</scope>
    <source>
        <strain evidence="10">BB02</strain>
    </source>
</reference>
<dbReference type="Gene3D" id="3.50.50.60">
    <property type="entry name" value="FAD/NAD(P)-binding domain"/>
    <property type="match status" value="1"/>
</dbReference>
<dbReference type="SUPFAM" id="SSF51905">
    <property type="entry name" value="FAD/NAD(P)-binding domain"/>
    <property type="match status" value="1"/>
</dbReference>
<dbReference type="InterPro" id="IPR002937">
    <property type="entry name" value="Amino_oxidase"/>
</dbReference>
<keyword evidence="12" id="KW-1185">Reference proteome</keyword>
<dbReference type="Pfam" id="PF01593">
    <property type="entry name" value="Amino_oxidase"/>
    <property type="match status" value="1"/>
</dbReference>
<evidence type="ECO:0000313" key="13">
    <source>
        <dbReference type="RefSeq" id="XP_013071512.1"/>
    </source>
</evidence>
<feature type="region of interest" description="Disordered" evidence="8">
    <location>
        <begin position="503"/>
        <end position="522"/>
    </location>
</feature>
<comment type="similarity">
    <text evidence="3">Belongs to the flavin monoamine oxidase family.</text>
</comment>
<protein>
    <submittedName>
        <fullName evidence="13">Spermine oxidase-like isoform X1</fullName>
    </submittedName>
</protein>
<dbReference type="Gene3D" id="3.90.660.10">
    <property type="match status" value="1"/>
</dbReference>
<dbReference type="GeneID" id="106058598"/>
<accession>A0A2C9JL79</accession>
<gene>
    <name evidence="10" type="primary">106058598</name>
    <name evidence="13" type="synonym">LOC106058598</name>
</gene>
<dbReference type="SUPFAM" id="SSF54373">
    <property type="entry name" value="FAD-linked reductases, C-terminal domain"/>
    <property type="match status" value="1"/>
</dbReference>
<dbReference type="EnsemblMetazoa" id="BGLB004163-RB">
    <property type="protein sequence ID" value="BGLB004163-PB"/>
    <property type="gene ID" value="BGLB004163"/>
</dbReference>
<dbReference type="RefSeq" id="XP_013071512.1">
    <property type="nucleotide sequence ID" value="XM_013216058.2"/>
</dbReference>
<evidence type="ECO:0000256" key="6">
    <source>
        <dbReference type="ARBA" id="ARBA00022827"/>
    </source>
</evidence>
<keyword evidence="7" id="KW-0560">Oxidoreductase</keyword>
<evidence type="ECO:0000256" key="7">
    <source>
        <dbReference type="ARBA" id="ARBA00023002"/>
    </source>
</evidence>
<evidence type="ECO:0000256" key="2">
    <source>
        <dbReference type="ARBA" id="ARBA00004496"/>
    </source>
</evidence>
<comment type="cofactor">
    <cofactor evidence="1">
        <name>FAD</name>
        <dbReference type="ChEBI" id="CHEBI:57692"/>
    </cofactor>
</comment>
<evidence type="ECO:0000313" key="10">
    <source>
        <dbReference type="EnsemblMetazoa" id="BGLB004163-PB"/>
    </source>
</evidence>
<feature type="compositionally biased region" description="Acidic residues" evidence="8">
    <location>
        <begin position="509"/>
        <end position="522"/>
    </location>
</feature>
<proteinExistence type="inferred from homology"/>
<dbReference type="GO" id="GO:0005737">
    <property type="term" value="C:cytoplasm"/>
    <property type="evidence" value="ECO:0007669"/>
    <property type="project" value="UniProtKB-SubCell"/>
</dbReference>
<keyword evidence="4" id="KW-0963">Cytoplasm</keyword>
<dbReference type="InterPro" id="IPR050281">
    <property type="entry name" value="Flavin_monoamine_oxidase"/>
</dbReference>
<evidence type="ECO:0000313" key="11">
    <source>
        <dbReference type="Proteomes" id="UP000076420"/>
    </source>
</evidence>
<dbReference type="OMA" id="CITGCHS"/>
<sequence>MAESMRHRQPKIVIVGAGLAGVAAGKYLISEGFSDFVILEASDRIGGRIWSIPVDNNGHKVEMGANWIHGIKDNPIYKLADENNLLTERELHLNSKNIYLTESGEAIHEGTVKKVDFAYGTMLSSCEEYFHTDPLSVDDHESLGGELDNLMEERLRNTAGEERHMLELVYHQRRLLECCICGCHDLNEVSLSQFGSYRELPGRHLVIPRGFCAILDIVKNGIPEDKIKLNTPVSKICYGDSEVEAGYPSPDGMVTVKCDNGDVYYADHVIVTVSLGVMKSLCDKMFSPALPARKLDAIRRMGFGVVNKVILVFDEPVLPQPIHRLHLAWDPAVLSTENLAERWFRKIYSLEVVHDNVLVGWLSGREAMYLESMSEEDLMRDMNRLVEMFVRTQRDTIPKLTRVIRTSWSSNKFTKGSYSFMLLGSSQEDIYSLMSPITKNLEDGNKKPVVLFAGEATHPEFYSTTHGALLTGNREAERIIQFWRPNEETRMRFPELCLNFSDAESTEEHSDDDDDDEGLCFM</sequence>
<dbReference type="VEuPathDB" id="VectorBase:BGLB004163"/>
<dbReference type="PANTHER" id="PTHR10742:SF405">
    <property type="entry name" value="PEROXISOMAL N(1)-ACETYL-SPERMINE_SPERMIDINE OXIDASE"/>
    <property type="match status" value="1"/>
</dbReference>
<evidence type="ECO:0000259" key="9">
    <source>
        <dbReference type="Pfam" id="PF01593"/>
    </source>
</evidence>
<dbReference type="Proteomes" id="UP001165740">
    <property type="component" value="Chromosome 1"/>
</dbReference>
<dbReference type="VEuPathDB" id="VectorBase:BGLAX_046856"/>
<dbReference type="AlphaFoldDB" id="A0A2C9JL79"/>
<keyword evidence="5" id="KW-0285">Flavoprotein</keyword>
<evidence type="ECO:0000256" key="4">
    <source>
        <dbReference type="ARBA" id="ARBA00022490"/>
    </source>
</evidence>
<name>A0A2C9JL79_BIOGL</name>
<evidence type="ECO:0000313" key="12">
    <source>
        <dbReference type="Proteomes" id="UP001165740"/>
    </source>
</evidence>
<dbReference type="KEGG" id="bgt:106058598"/>
<organism evidence="10 11">
    <name type="scientific">Biomphalaria glabrata</name>
    <name type="common">Bloodfluke planorb</name>
    <name type="synonym">Freshwater snail</name>
    <dbReference type="NCBI Taxonomy" id="6526"/>
    <lineage>
        <taxon>Eukaryota</taxon>
        <taxon>Metazoa</taxon>
        <taxon>Spiralia</taxon>
        <taxon>Lophotrochozoa</taxon>
        <taxon>Mollusca</taxon>
        <taxon>Gastropoda</taxon>
        <taxon>Heterobranchia</taxon>
        <taxon>Euthyneura</taxon>
        <taxon>Panpulmonata</taxon>
        <taxon>Hygrophila</taxon>
        <taxon>Lymnaeoidea</taxon>
        <taxon>Planorbidae</taxon>
        <taxon>Biomphalaria</taxon>
    </lineage>
</organism>